<evidence type="ECO:0000313" key="2">
    <source>
        <dbReference type="Proteomes" id="UP000236379"/>
    </source>
</evidence>
<evidence type="ECO:0000313" key="1">
    <source>
        <dbReference type="EMBL" id="PNY81079.1"/>
    </source>
</evidence>
<organism evidence="1 2">
    <name type="scientific">Deinococcus koreensis</name>
    <dbReference type="NCBI Taxonomy" id="2054903"/>
    <lineage>
        <taxon>Bacteria</taxon>
        <taxon>Thermotogati</taxon>
        <taxon>Deinococcota</taxon>
        <taxon>Deinococci</taxon>
        <taxon>Deinococcales</taxon>
        <taxon>Deinococcaceae</taxon>
        <taxon>Deinococcus</taxon>
    </lineage>
</organism>
<accession>A0A2K3UX11</accession>
<dbReference type="AlphaFoldDB" id="A0A2K3UX11"/>
<name>A0A2K3UX11_9DEIO</name>
<proteinExistence type="predicted"/>
<comment type="caution">
    <text evidence="1">The sequence shown here is derived from an EMBL/GenBank/DDBJ whole genome shotgun (WGS) entry which is preliminary data.</text>
</comment>
<dbReference type="EMBL" id="PPPD01000001">
    <property type="protein sequence ID" value="PNY81079.1"/>
    <property type="molecule type" value="Genomic_DNA"/>
</dbReference>
<protein>
    <submittedName>
        <fullName evidence="1">Uncharacterized protein</fullName>
    </submittedName>
</protein>
<gene>
    <name evidence="1" type="ORF">CVO96_06545</name>
</gene>
<dbReference type="Proteomes" id="UP000236379">
    <property type="component" value="Unassembled WGS sequence"/>
</dbReference>
<sequence>MAQAQSNGDSRSPGSAKTALNFHMAVVPGCAVDLNASYDSAKGATYNGTDKNPATVVVSTYGKEPNFRCQTGTRVTIKAETLYGKGNTFVVEKITDSDTAPTVLDGKMSLALDGFDLSAGTNNDDKTLEGEFVLTFGPGNVPGGNGDIYSMLAAFKPKPGQFEPTVGNYKGTLNVTVSY</sequence>
<keyword evidence="2" id="KW-1185">Reference proteome</keyword>
<reference evidence="1 2" key="1">
    <citation type="submission" date="2018-01" db="EMBL/GenBank/DDBJ databases">
        <title>Deinococcus koreensis sp. nov., a radiation-resistant bacterium isolated from river water.</title>
        <authorList>
            <person name="Choi A."/>
        </authorList>
    </citation>
    <scope>NUCLEOTIDE SEQUENCE [LARGE SCALE GENOMIC DNA]</scope>
    <source>
        <strain evidence="1 2">SJW1-2</strain>
    </source>
</reference>